<feature type="region of interest" description="Disordered" evidence="1">
    <location>
        <begin position="1"/>
        <end position="151"/>
    </location>
</feature>
<comment type="caution">
    <text evidence="4">The sequence shown here is derived from an EMBL/GenBank/DDBJ whole genome shotgun (WGS) entry which is preliminary data.</text>
</comment>
<feature type="compositionally biased region" description="Basic and acidic residues" evidence="1">
    <location>
        <begin position="119"/>
        <end position="132"/>
    </location>
</feature>
<keyword evidence="2" id="KW-0812">Transmembrane</keyword>
<feature type="compositionally biased region" description="Low complexity" evidence="1">
    <location>
        <begin position="184"/>
        <end position="247"/>
    </location>
</feature>
<gene>
    <name evidence="4" type="ORF">AQJ91_45535</name>
</gene>
<evidence type="ECO:0000313" key="5">
    <source>
        <dbReference type="Proteomes" id="UP000053260"/>
    </source>
</evidence>
<evidence type="ECO:0000256" key="2">
    <source>
        <dbReference type="SAM" id="Phobius"/>
    </source>
</evidence>
<evidence type="ECO:0000313" key="4">
    <source>
        <dbReference type="EMBL" id="KUO14686.1"/>
    </source>
</evidence>
<protein>
    <recommendedName>
        <fullName evidence="3">Peptidoglycan binding-like domain-containing protein</fullName>
    </recommendedName>
</protein>
<dbReference type="Gene3D" id="1.10.101.10">
    <property type="entry name" value="PGBD-like superfamily/PGBD"/>
    <property type="match status" value="1"/>
</dbReference>
<feature type="domain" description="Peptidoglycan binding-like" evidence="3">
    <location>
        <begin position="258"/>
        <end position="316"/>
    </location>
</feature>
<sequence length="323" mass="33322">MSEPTGPVCPECGTSRAADGTPACTCGRRASDAHRETRMAEAAAAEDFDPLRIRPFVEVGDNSAPPDASTTSSEAESTGTDEQVDAARKSGATQQPTLLQDLGSAPTSPLEDGPNHTPAPRDEHPSADSTQDRRRRRRRAVLATGAGAAAAVLVTGGFVGGLFSYTGPVRDGSQPDGMRASVPEKSSGSDTSSVSPSSTVSAPEPSETSPSSPAASPATPTGSTTPTESKPSADVTATAAPAPSTSDGVAPVLRFGDSGPEVTELQLRLRQIGFYNGDINGNYDRQVENAVSGYQLTRVILRDESGVYGKETRTSLESETSEP</sequence>
<feature type="compositionally biased region" description="Low complexity" evidence="1">
    <location>
        <begin position="68"/>
        <end position="80"/>
    </location>
</feature>
<dbReference type="EMBL" id="LMXB01000135">
    <property type="protein sequence ID" value="KUO14686.1"/>
    <property type="molecule type" value="Genomic_DNA"/>
</dbReference>
<organism evidence="4 5">
    <name type="scientific">Streptomyces dysideae</name>
    <dbReference type="NCBI Taxonomy" id="909626"/>
    <lineage>
        <taxon>Bacteria</taxon>
        <taxon>Bacillati</taxon>
        <taxon>Actinomycetota</taxon>
        <taxon>Actinomycetes</taxon>
        <taxon>Kitasatosporales</taxon>
        <taxon>Streptomycetaceae</taxon>
        <taxon>Streptomyces</taxon>
    </lineage>
</organism>
<keyword evidence="2" id="KW-1133">Transmembrane helix</keyword>
<accession>A0A101UPV9</accession>
<dbReference type="InterPro" id="IPR002477">
    <property type="entry name" value="Peptidoglycan-bd-like"/>
</dbReference>
<dbReference type="Proteomes" id="UP000053260">
    <property type="component" value="Unassembled WGS sequence"/>
</dbReference>
<dbReference type="STRING" id="909626.AQJ91_45535"/>
<keyword evidence="5" id="KW-1185">Reference proteome</keyword>
<dbReference type="AlphaFoldDB" id="A0A101UPV9"/>
<name>A0A101UPV9_9ACTN</name>
<dbReference type="OrthoDB" id="3874291at2"/>
<feature type="region of interest" description="Disordered" evidence="1">
    <location>
        <begin position="168"/>
        <end position="255"/>
    </location>
</feature>
<dbReference type="InterPro" id="IPR036365">
    <property type="entry name" value="PGBD-like_sf"/>
</dbReference>
<dbReference type="SUPFAM" id="SSF47090">
    <property type="entry name" value="PGBD-like"/>
    <property type="match status" value="1"/>
</dbReference>
<evidence type="ECO:0000259" key="3">
    <source>
        <dbReference type="Pfam" id="PF01471"/>
    </source>
</evidence>
<keyword evidence="2" id="KW-0472">Membrane</keyword>
<dbReference type="InterPro" id="IPR036366">
    <property type="entry name" value="PGBDSf"/>
</dbReference>
<feature type="transmembrane region" description="Helical" evidence="2">
    <location>
        <begin position="140"/>
        <end position="165"/>
    </location>
</feature>
<evidence type="ECO:0000256" key="1">
    <source>
        <dbReference type="SAM" id="MobiDB-lite"/>
    </source>
</evidence>
<reference evidence="4 5" key="1">
    <citation type="submission" date="2015-10" db="EMBL/GenBank/DDBJ databases">
        <title>Draft genome sequence of Streptomyces sp. RV15, isolated from a marine sponge.</title>
        <authorList>
            <person name="Ruckert C."/>
            <person name="Abdelmohsen U.R."/>
            <person name="Winkler A."/>
            <person name="Hentschel U."/>
            <person name="Kalinowski J."/>
            <person name="Kampfer P."/>
            <person name="Glaeser S."/>
        </authorList>
    </citation>
    <scope>NUCLEOTIDE SEQUENCE [LARGE SCALE GENOMIC DNA]</scope>
    <source>
        <strain evidence="4 5">RV15</strain>
    </source>
</reference>
<feature type="compositionally biased region" description="Low complexity" evidence="1">
    <location>
        <begin position="141"/>
        <end position="151"/>
    </location>
</feature>
<proteinExistence type="predicted"/>
<feature type="compositionally biased region" description="Basic and acidic residues" evidence="1">
    <location>
        <begin position="29"/>
        <end position="39"/>
    </location>
</feature>
<dbReference type="Pfam" id="PF01471">
    <property type="entry name" value="PG_binding_1"/>
    <property type="match status" value="1"/>
</dbReference>